<evidence type="ECO:0000256" key="1">
    <source>
        <dbReference type="SAM" id="MobiDB-lite"/>
    </source>
</evidence>
<dbReference type="InterPro" id="IPR039552">
    <property type="entry name" value="IS66_C"/>
</dbReference>
<name>A0ABU1SX32_9HYPH</name>
<protein>
    <recommendedName>
        <fullName evidence="2">Transposase IS66 C-terminal domain-containing protein</fullName>
    </recommendedName>
</protein>
<dbReference type="EMBL" id="JAVDUP010000008">
    <property type="protein sequence ID" value="MDR6903531.1"/>
    <property type="molecule type" value="Genomic_DNA"/>
</dbReference>
<dbReference type="Proteomes" id="UP001250791">
    <property type="component" value="Unassembled WGS sequence"/>
</dbReference>
<feature type="region of interest" description="Disordered" evidence="1">
    <location>
        <begin position="40"/>
        <end position="70"/>
    </location>
</feature>
<evidence type="ECO:0000313" key="3">
    <source>
        <dbReference type="EMBL" id="MDR6903531.1"/>
    </source>
</evidence>
<keyword evidence="4" id="KW-1185">Reference proteome</keyword>
<accession>A0ABU1SX32</accession>
<gene>
    <name evidence="3" type="ORF">J2W52_005164</name>
</gene>
<organism evidence="3 4">
    <name type="scientific">Rhizobium miluonense</name>
    <dbReference type="NCBI Taxonomy" id="411945"/>
    <lineage>
        <taxon>Bacteria</taxon>
        <taxon>Pseudomonadati</taxon>
        <taxon>Pseudomonadota</taxon>
        <taxon>Alphaproteobacteria</taxon>
        <taxon>Hyphomicrobiales</taxon>
        <taxon>Rhizobiaceae</taxon>
        <taxon>Rhizobium/Agrobacterium group</taxon>
        <taxon>Rhizobium</taxon>
    </lineage>
</organism>
<evidence type="ECO:0000259" key="2">
    <source>
        <dbReference type="Pfam" id="PF13817"/>
    </source>
</evidence>
<feature type="domain" description="Transposase IS66 C-terminal" evidence="2">
    <location>
        <begin position="2"/>
        <end position="35"/>
    </location>
</feature>
<comment type="caution">
    <text evidence="3">The sequence shown here is derived from an EMBL/GenBank/DDBJ whole genome shotgun (WGS) entry which is preliminary data.</text>
</comment>
<proteinExistence type="predicted"/>
<evidence type="ECO:0000313" key="4">
    <source>
        <dbReference type="Proteomes" id="UP001250791"/>
    </source>
</evidence>
<reference evidence="3 4" key="1">
    <citation type="submission" date="2023-07" db="EMBL/GenBank/DDBJ databases">
        <title>Sorghum-associated microbial communities from plants grown in Nebraska, USA.</title>
        <authorList>
            <person name="Schachtman D."/>
        </authorList>
    </citation>
    <scope>NUCLEOTIDE SEQUENCE [LARGE SCALE GENOMIC DNA]</scope>
    <source>
        <strain evidence="3 4">3199</strain>
    </source>
</reference>
<dbReference type="Pfam" id="PF13817">
    <property type="entry name" value="DDE_Tnp_IS66_C"/>
    <property type="match status" value="1"/>
</dbReference>
<feature type="compositionally biased region" description="Basic and acidic residues" evidence="1">
    <location>
        <begin position="60"/>
        <end position="70"/>
    </location>
</feature>
<sequence>MSAKLNDINPQAWLAAVLARIADTPISKLQQLLPWNWQPHGLNAQAPNLRPSPDAYRLSAPREGDLDVEE</sequence>